<evidence type="ECO:0000256" key="3">
    <source>
        <dbReference type="ARBA" id="ARBA00022723"/>
    </source>
</evidence>
<dbReference type="Proteomes" id="UP000636010">
    <property type="component" value="Unassembled WGS sequence"/>
</dbReference>
<reference evidence="8" key="4">
    <citation type="submission" date="2024-05" db="EMBL/GenBank/DDBJ databases">
        <authorList>
            <person name="Sun Q."/>
            <person name="Zhou Y."/>
        </authorList>
    </citation>
    <scope>NUCLEOTIDE SEQUENCE</scope>
    <source>
        <strain evidence="8">CGMCC 1.10832</strain>
    </source>
</reference>
<comment type="cofactor">
    <cofactor evidence="6">
        <name>[2Fe-2S] cluster</name>
        <dbReference type="ChEBI" id="CHEBI:190135"/>
    </cofactor>
</comment>
<dbReference type="InterPro" id="IPR012675">
    <property type="entry name" value="Beta-grasp_dom_sf"/>
</dbReference>
<dbReference type="CDD" id="cd00207">
    <property type="entry name" value="fer2"/>
    <property type="match status" value="1"/>
</dbReference>
<keyword evidence="5" id="KW-0411">Iron-sulfur</keyword>
<evidence type="ECO:0000256" key="1">
    <source>
        <dbReference type="ARBA" id="ARBA00010914"/>
    </source>
</evidence>
<dbReference type="GO" id="GO:0051537">
    <property type="term" value="F:2 iron, 2 sulfur cluster binding"/>
    <property type="evidence" value="ECO:0007669"/>
    <property type="project" value="UniProtKB-KW"/>
</dbReference>
<keyword evidence="11" id="KW-1185">Reference proteome</keyword>
<dbReference type="InterPro" id="IPR001041">
    <property type="entry name" value="2Fe-2S_ferredoxin-type"/>
</dbReference>
<dbReference type="InterPro" id="IPR036010">
    <property type="entry name" value="2Fe-2S_ferredoxin-like_sf"/>
</dbReference>
<dbReference type="PANTHER" id="PTHR23426:SF65">
    <property type="entry name" value="FERREDOXIN-2, MITOCHONDRIAL"/>
    <property type="match status" value="1"/>
</dbReference>
<keyword evidence="3" id="KW-0479">Metal-binding</keyword>
<dbReference type="PANTHER" id="PTHR23426">
    <property type="entry name" value="FERREDOXIN/ADRENODOXIN"/>
    <property type="match status" value="1"/>
</dbReference>
<evidence type="ECO:0000313" key="9">
    <source>
        <dbReference type="EMBL" id="PTB96788.1"/>
    </source>
</evidence>
<dbReference type="Pfam" id="PF00111">
    <property type="entry name" value="Fer2"/>
    <property type="match status" value="1"/>
</dbReference>
<reference evidence="9 10" key="2">
    <citation type="submission" date="2018-03" db="EMBL/GenBank/DDBJ databases">
        <title>Cross-interface Injection: A General Nanoliter Liquid Handling Method Applied to Single Cells Genome Amplification Automated Nanoliter Liquid Handling Applied to Single Cell Multiple Displacement Amplification.</title>
        <authorList>
            <person name="Yun J."/>
            <person name="Xu P."/>
            <person name="Xu J."/>
            <person name="Dai X."/>
            <person name="Wang Y."/>
            <person name="Zheng X."/>
            <person name="Cao C."/>
            <person name="Yi Q."/>
            <person name="Zhu Y."/>
            <person name="Wang L."/>
            <person name="Dong Z."/>
            <person name="Huang Y."/>
            <person name="Huang L."/>
            <person name="Du W."/>
        </authorList>
    </citation>
    <scope>NUCLEOTIDE SEQUENCE [LARGE SCALE GENOMIC DNA]</scope>
    <source>
        <strain evidence="9 10">Z-D1-2</strain>
    </source>
</reference>
<dbReference type="Proteomes" id="UP000240608">
    <property type="component" value="Unassembled WGS sequence"/>
</dbReference>
<dbReference type="GO" id="GO:0046872">
    <property type="term" value="F:metal ion binding"/>
    <property type="evidence" value="ECO:0007669"/>
    <property type="project" value="UniProtKB-KW"/>
</dbReference>
<evidence type="ECO:0000256" key="2">
    <source>
        <dbReference type="ARBA" id="ARBA00022714"/>
    </source>
</evidence>
<reference evidence="8" key="1">
    <citation type="journal article" date="2014" name="Int. J. Syst. Evol. Microbiol.">
        <title>Complete genome of a new Firmicutes species belonging to the dominant human colonic microbiota ('Ruminococcus bicirculans') reveals two chromosomes and a selective capacity to utilize plant glucans.</title>
        <authorList>
            <consortium name="NISC Comparative Sequencing Program"/>
            <person name="Wegmann U."/>
            <person name="Louis P."/>
            <person name="Goesmann A."/>
            <person name="Henrissat B."/>
            <person name="Duncan S.H."/>
            <person name="Flint H.J."/>
        </authorList>
    </citation>
    <scope>NUCLEOTIDE SEQUENCE</scope>
    <source>
        <strain evidence="8">CGMCC 1.10832</strain>
    </source>
</reference>
<dbReference type="GO" id="GO:0140647">
    <property type="term" value="P:P450-containing electron transport chain"/>
    <property type="evidence" value="ECO:0007669"/>
    <property type="project" value="InterPro"/>
</dbReference>
<evidence type="ECO:0000313" key="8">
    <source>
        <dbReference type="EMBL" id="GGC22023.1"/>
    </source>
</evidence>
<dbReference type="AlphaFoldDB" id="A0A2T4DSV2"/>
<proteinExistence type="inferred from homology"/>
<evidence type="ECO:0000256" key="6">
    <source>
        <dbReference type="ARBA" id="ARBA00034078"/>
    </source>
</evidence>
<organism evidence="9 10">
    <name type="scientific">Marivirga lumbricoides</name>
    <dbReference type="NCBI Taxonomy" id="1046115"/>
    <lineage>
        <taxon>Bacteria</taxon>
        <taxon>Pseudomonadati</taxon>
        <taxon>Bacteroidota</taxon>
        <taxon>Cytophagia</taxon>
        <taxon>Cytophagales</taxon>
        <taxon>Marivirgaceae</taxon>
        <taxon>Marivirga</taxon>
    </lineage>
</organism>
<dbReference type="EMBL" id="PYVU01000036">
    <property type="protein sequence ID" value="PTB96788.1"/>
    <property type="molecule type" value="Genomic_DNA"/>
</dbReference>
<gene>
    <name evidence="9" type="ORF">C9994_05850</name>
    <name evidence="8" type="ORF">GCM10011506_04120</name>
</gene>
<sequence length="110" mass="12172">MADIKIRVQDYTGEIKEIEAPTDMNLSLMELLKANEYPVLATCGGMALCATCHVKVEEGFEKLSESGDNELDMIDTLPNAEYNSRLACQLRLNDAMDGMLVRLAADENDL</sequence>
<protein>
    <submittedName>
        <fullName evidence="9">Ferredoxin</fullName>
    </submittedName>
</protein>
<reference evidence="11" key="3">
    <citation type="journal article" date="2019" name="Int. J. Syst. Evol. Microbiol.">
        <title>The Global Catalogue of Microorganisms (GCM) 10K type strain sequencing project: providing services to taxonomists for standard genome sequencing and annotation.</title>
        <authorList>
            <consortium name="The Broad Institute Genomics Platform"/>
            <consortium name="The Broad Institute Genome Sequencing Center for Infectious Disease"/>
            <person name="Wu L."/>
            <person name="Ma J."/>
        </authorList>
    </citation>
    <scope>NUCLEOTIDE SEQUENCE [LARGE SCALE GENOMIC DNA]</scope>
    <source>
        <strain evidence="11">CGMCC 1.10832</strain>
    </source>
</reference>
<accession>A0A2T4DSV2</accession>
<evidence type="ECO:0000313" key="10">
    <source>
        <dbReference type="Proteomes" id="UP000240608"/>
    </source>
</evidence>
<dbReference type="InterPro" id="IPR001055">
    <property type="entry name" value="Adrenodoxin-like"/>
</dbReference>
<dbReference type="GO" id="GO:0009055">
    <property type="term" value="F:electron transfer activity"/>
    <property type="evidence" value="ECO:0007669"/>
    <property type="project" value="TreeGrafter"/>
</dbReference>
<name>A0A2T4DSV2_9BACT</name>
<evidence type="ECO:0000313" key="11">
    <source>
        <dbReference type="Proteomes" id="UP000636010"/>
    </source>
</evidence>
<comment type="caution">
    <text evidence="9">The sequence shown here is derived from an EMBL/GenBank/DDBJ whole genome shotgun (WGS) entry which is preliminary data.</text>
</comment>
<dbReference type="EMBL" id="BMEC01000001">
    <property type="protein sequence ID" value="GGC22023.1"/>
    <property type="molecule type" value="Genomic_DNA"/>
</dbReference>
<keyword evidence="2" id="KW-0001">2Fe-2S</keyword>
<dbReference type="Gene3D" id="3.10.20.30">
    <property type="match status" value="1"/>
</dbReference>
<evidence type="ECO:0000256" key="4">
    <source>
        <dbReference type="ARBA" id="ARBA00023004"/>
    </source>
</evidence>
<feature type="domain" description="2Fe-2S ferredoxin-type" evidence="7">
    <location>
        <begin position="2"/>
        <end position="107"/>
    </location>
</feature>
<dbReference type="PRINTS" id="PR00355">
    <property type="entry name" value="ADRENODOXIN"/>
</dbReference>
<dbReference type="PROSITE" id="PS51085">
    <property type="entry name" value="2FE2S_FER_2"/>
    <property type="match status" value="1"/>
</dbReference>
<dbReference type="SUPFAM" id="SSF54292">
    <property type="entry name" value="2Fe-2S ferredoxin-like"/>
    <property type="match status" value="1"/>
</dbReference>
<dbReference type="RefSeq" id="WP_188460146.1">
    <property type="nucleotide sequence ID" value="NZ_BAABHU010000001.1"/>
</dbReference>
<keyword evidence="4" id="KW-0408">Iron</keyword>
<comment type="similarity">
    <text evidence="1">Belongs to the adrenodoxin/putidaredoxin family.</text>
</comment>
<evidence type="ECO:0000256" key="5">
    <source>
        <dbReference type="ARBA" id="ARBA00023014"/>
    </source>
</evidence>
<evidence type="ECO:0000259" key="7">
    <source>
        <dbReference type="PROSITE" id="PS51085"/>
    </source>
</evidence>